<proteinExistence type="predicted"/>
<evidence type="ECO:0008006" key="2">
    <source>
        <dbReference type="Google" id="ProtNLM"/>
    </source>
</evidence>
<reference evidence="1" key="2">
    <citation type="submission" date="2023-02" db="EMBL/GenBank/DDBJ databases">
        <authorList>
            <person name="Sun Q."/>
            <person name="Mori K."/>
        </authorList>
    </citation>
    <scope>NUCLEOTIDE SEQUENCE</scope>
    <source>
        <strain evidence="1">NBRC 110608</strain>
    </source>
</reference>
<name>A0ABN6YR02_9MICO</name>
<gene>
    <name evidence="1" type="ORF">GCM10025872_30660</name>
</gene>
<reference evidence="1" key="1">
    <citation type="journal article" date="2014" name="Int. J. Syst. Evol. Microbiol.">
        <title>Complete genome of a new Firmicutes species belonging to the dominant human colonic microbiota ('Ruminococcus bicirculans') reveals two chromosomes and a selective capacity to utilize plant glucans.</title>
        <authorList>
            <consortium name="NISC Comparative Sequencing Program"/>
            <person name="Wegmann U."/>
            <person name="Louis P."/>
            <person name="Goesmann A."/>
            <person name="Henrissat B."/>
            <person name="Duncan S.H."/>
            <person name="Flint H.J."/>
        </authorList>
    </citation>
    <scope>NUCLEOTIDE SEQUENCE</scope>
    <source>
        <strain evidence="1">NBRC 110608</strain>
    </source>
</reference>
<dbReference type="EMBL" id="AP027735">
    <property type="protein sequence ID" value="BDZ59409.1"/>
    <property type="molecule type" value="Genomic_DNA"/>
</dbReference>
<organism evidence="1">
    <name type="scientific">Barrientosiimonas endolithica</name>
    <dbReference type="NCBI Taxonomy" id="1535208"/>
    <lineage>
        <taxon>Bacteria</taxon>
        <taxon>Bacillati</taxon>
        <taxon>Actinomycetota</taxon>
        <taxon>Actinomycetes</taxon>
        <taxon>Micrococcales</taxon>
        <taxon>Dermacoccaceae</taxon>
        <taxon>Barrientosiimonas</taxon>
    </lineage>
</organism>
<evidence type="ECO:0000313" key="1">
    <source>
        <dbReference type="EMBL" id="BDZ59409.1"/>
    </source>
</evidence>
<protein>
    <recommendedName>
        <fullName evidence="2">Pentapeptide repeat-containing protein</fullName>
    </recommendedName>
</protein>
<sequence length="133" mass="14882">MLGARLPLLRVRRLPLAALARLAVRRLPALPVRRLRLRALAVRLRGALAGLCLARLRLSGTRLRVGRLPRLLRLTRLRRTRLRLRRTRLLPGEPWSCDDSGRAGVMGRVSSTRGTGEVWSGVSSWSLIGAPWS</sequence>
<accession>A0ABN6YR02</accession>